<evidence type="ECO:0000313" key="2">
    <source>
        <dbReference type="EMBL" id="WDF82130.1"/>
    </source>
</evidence>
<gene>
    <name evidence="2" type="ORF">PQ472_09540</name>
</gene>
<dbReference type="EMBL" id="CP117884">
    <property type="protein sequence ID" value="WDF82130.1"/>
    <property type="molecule type" value="Genomic_DNA"/>
</dbReference>
<dbReference type="PROSITE" id="PS51257">
    <property type="entry name" value="PROKAR_LIPOPROTEIN"/>
    <property type="match status" value="1"/>
</dbReference>
<evidence type="ECO:0000256" key="1">
    <source>
        <dbReference type="SAM" id="SignalP"/>
    </source>
</evidence>
<organism evidence="2 3">
    <name type="scientific">Lacticaseibacillus pabuli</name>
    <dbReference type="NCBI Taxonomy" id="3025672"/>
    <lineage>
        <taxon>Bacteria</taxon>
        <taxon>Bacillati</taxon>
        <taxon>Bacillota</taxon>
        <taxon>Bacilli</taxon>
        <taxon>Lactobacillales</taxon>
        <taxon>Lactobacillaceae</taxon>
        <taxon>Lacticaseibacillus</taxon>
    </lineage>
</organism>
<evidence type="ECO:0000313" key="3">
    <source>
        <dbReference type="Proteomes" id="UP001220377"/>
    </source>
</evidence>
<dbReference type="RefSeq" id="WP_274259400.1">
    <property type="nucleotide sequence ID" value="NZ_CP117884.1"/>
</dbReference>
<proteinExistence type="predicted"/>
<dbReference type="Proteomes" id="UP001220377">
    <property type="component" value="Chromosome"/>
</dbReference>
<reference evidence="2 3" key="1">
    <citation type="submission" date="2023-02" db="EMBL/GenBank/DDBJ databases">
        <title>Genome sequence of Lacticaseibacillus sp. KACC 23028.</title>
        <authorList>
            <person name="Kim S."/>
            <person name="Heo J."/>
            <person name="Kwon S.-W."/>
        </authorList>
    </citation>
    <scope>NUCLEOTIDE SEQUENCE [LARGE SCALE GENOMIC DNA]</scope>
    <source>
        <strain evidence="2 3">KACC 23028</strain>
    </source>
</reference>
<keyword evidence="1" id="KW-0732">Signal</keyword>
<evidence type="ECO:0008006" key="4">
    <source>
        <dbReference type="Google" id="ProtNLM"/>
    </source>
</evidence>
<feature type="signal peptide" evidence="1">
    <location>
        <begin position="1"/>
        <end position="21"/>
    </location>
</feature>
<feature type="chain" id="PRO_5047509704" description="Lipoprotein" evidence="1">
    <location>
        <begin position="22"/>
        <end position="282"/>
    </location>
</feature>
<sequence length="282" mass="30205">MIKFKQWSLMIGVAAVMLLSACGQKLSHVKTSYEHSDVVAVIKGDAASQGDVTYKTPTTRGQVKVDDGQFRIAVPTTTQAQTVTIQSGGQKLTRNVKAASALGTYLKIATKYNQALVVAVLPKSVQVQIKQMTAMQSQVSSLPPAQQLALMQTETQLKQALAKAQTATKAQQLPTTVNGQRKLFAKTTSPMHLNVQDGHLMSVTIAMTPAALKSKPALQQLGMQLELLATATGANAQQVGTQLQAIMKSGSMTNLSRRTISSHGVKFHLGTTLTEMYVLVTK</sequence>
<accession>A0ABY7WSM2</accession>
<name>A0ABY7WSM2_9LACO</name>
<keyword evidence="3" id="KW-1185">Reference proteome</keyword>
<protein>
    <recommendedName>
        <fullName evidence="4">Lipoprotein</fullName>
    </recommendedName>
</protein>